<evidence type="ECO:0000313" key="3">
    <source>
        <dbReference type="Proteomes" id="UP000014387"/>
    </source>
</evidence>
<keyword evidence="1" id="KW-0472">Membrane</keyword>
<feature type="transmembrane region" description="Helical" evidence="1">
    <location>
        <begin position="78"/>
        <end position="96"/>
    </location>
</feature>
<reference evidence="2 3" key="1">
    <citation type="submission" date="2013-05" db="EMBL/GenBank/DDBJ databases">
        <title>The Genome Sequence of Actinomyces europaeus ACS-120-V-COL10B.</title>
        <authorList>
            <consortium name="The Broad Institute Genomics Platform"/>
            <person name="Earl A."/>
            <person name="Ward D."/>
            <person name="Feldgarden M."/>
            <person name="Gevers D."/>
            <person name="Saerens B."/>
            <person name="Vaneechoutte M."/>
            <person name="Walker B."/>
            <person name="Young S."/>
            <person name="Zeng Q."/>
            <person name="Gargeya S."/>
            <person name="Fitzgerald M."/>
            <person name="Haas B."/>
            <person name="Abouelleil A."/>
            <person name="Allen A.W."/>
            <person name="Alvarado L."/>
            <person name="Arachchi H.M."/>
            <person name="Berlin A.M."/>
            <person name="Chapman S.B."/>
            <person name="Gainer-Dewar J."/>
            <person name="Goldberg J."/>
            <person name="Griggs A."/>
            <person name="Gujja S."/>
            <person name="Hansen M."/>
            <person name="Howarth C."/>
            <person name="Imamovic A."/>
            <person name="Ireland A."/>
            <person name="Larimer J."/>
            <person name="McCowan C."/>
            <person name="Murphy C."/>
            <person name="Pearson M."/>
            <person name="Poon T.W."/>
            <person name="Priest M."/>
            <person name="Roberts A."/>
            <person name="Saif S."/>
            <person name="Shea T."/>
            <person name="Sisk P."/>
            <person name="Sykes S."/>
            <person name="Wortman J."/>
            <person name="Nusbaum C."/>
            <person name="Birren B."/>
        </authorList>
    </citation>
    <scope>NUCLEOTIDE SEQUENCE [LARGE SCALE GENOMIC DNA]</scope>
    <source>
        <strain evidence="2 3">ACS-120-V-Col10b</strain>
    </source>
</reference>
<dbReference type="Proteomes" id="UP000014387">
    <property type="component" value="Unassembled WGS sequence"/>
</dbReference>
<evidence type="ECO:0000313" key="2">
    <source>
        <dbReference type="EMBL" id="EPD31162.1"/>
    </source>
</evidence>
<feature type="transmembrane region" description="Helical" evidence="1">
    <location>
        <begin position="40"/>
        <end position="66"/>
    </location>
</feature>
<keyword evidence="1" id="KW-1133">Transmembrane helix</keyword>
<protein>
    <submittedName>
        <fullName evidence="2">Uncharacterized protein</fullName>
    </submittedName>
</protein>
<proteinExistence type="predicted"/>
<evidence type="ECO:0000256" key="1">
    <source>
        <dbReference type="SAM" id="Phobius"/>
    </source>
</evidence>
<sequence>MNVFSKGAALIGAGKAGLASLDLNPVPEAPPGVDVIVQTMLNWLICISGVTAIVGGVIVGILLTASNEWGIGNEDMRRVGYVTIIAIAITFALRLLKVVL</sequence>
<organism evidence="2 3">
    <name type="scientific">Gleimia europaea ACS-120-V-Col10b</name>
    <dbReference type="NCBI Taxonomy" id="883069"/>
    <lineage>
        <taxon>Bacteria</taxon>
        <taxon>Bacillati</taxon>
        <taxon>Actinomycetota</taxon>
        <taxon>Actinomycetes</taxon>
        <taxon>Actinomycetales</taxon>
        <taxon>Actinomycetaceae</taxon>
        <taxon>Gleimia</taxon>
    </lineage>
</organism>
<gene>
    <name evidence="2" type="ORF">HMPREF9238_00922</name>
</gene>
<keyword evidence="3" id="KW-1185">Reference proteome</keyword>
<name>A0A9W5VWM8_9ACTO</name>
<dbReference type="OrthoDB" id="4250843at2"/>
<comment type="caution">
    <text evidence="2">The sequence shown here is derived from an EMBL/GenBank/DDBJ whole genome shotgun (WGS) entry which is preliminary data.</text>
</comment>
<accession>A0A9W5VWM8</accession>
<dbReference type="EMBL" id="AGWN01000001">
    <property type="protein sequence ID" value="EPD31162.1"/>
    <property type="molecule type" value="Genomic_DNA"/>
</dbReference>
<keyword evidence="1" id="KW-0812">Transmembrane</keyword>
<dbReference type="RefSeq" id="WP_016444273.1">
    <property type="nucleotide sequence ID" value="NZ_KE150266.1"/>
</dbReference>
<dbReference type="AlphaFoldDB" id="A0A9W5VWM8"/>